<evidence type="ECO:0000256" key="2">
    <source>
        <dbReference type="ARBA" id="ARBA00010157"/>
    </source>
</evidence>
<evidence type="ECO:0000313" key="10">
    <source>
        <dbReference type="EMBL" id="MEW6954533.1"/>
    </source>
</evidence>
<feature type="domain" description="SSD" evidence="9">
    <location>
        <begin position="595"/>
        <end position="733"/>
    </location>
</feature>
<name>A0ABV3NBE1_9ACTO</name>
<dbReference type="InterPro" id="IPR004869">
    <property type="entry name" value="MMPL_dom"/>
</dbReference>
<reference evidence="10 11" key="1">
    <citation type="submission" date="2024-01" db="EMBL/GenBank/DDBJ databases">
        <title>Genomic analysis and antimicrobial resistance profiles of Trueperella pyogenes isolated from domestic and wild animals.</title>
        <authorList>
            <person name="Magossi G."/>
            <person name="Gzyl K.E."/>
            <person name="Holman D.B."/>
            <person name="Amat S."/>
        </authorList>
    </citation>
    <scope>NUCLEOTIDE SEQUENCE [LARGE SCALE GENOMIC DNA]</scope>
    <source>
        <strain evidence="10 11">1494</strain>
    </source>
</reference>
<feature type="transmembrane region" description="Helical" evidence="8">
    <location>
        <begin position="638"/>
        <end position="659"/>
    </location>
</feature>
<evidence type="ECO:0000256" key="3">
    <source>
        <dbReference type="ARBA" id="ARBA00022475"/>
    </source>
</evidence>
<dbReference type="Pfam" id="PF03176">
    <property type="entry name" value="MMPL"/>
    <property type="match status" value="2"/>
</dbReference>
<comment type="caution">
    <text evidence="10">The sequence shown here is derived from an EMBL/GenBank/DDBJ whole genome shotgun (WGS) entry which is preliminary data.</text>
</comment>
<feature type="region of interest" description="Disordered" evidence="7">
    <location>
        <begin position="477"/>
        <end position="515"/>
    </location>
</feature>
<dbReference type="Proteomes" id="UP001555100">
    <property type="component" value="Unassembled WGS sequence"/>
</dbReference>
<keyword evidence="5 8" id="KW-1133">Transmembrane helix</keyword>
<feature type="transmembrane region" description="Helical" evidence="8">
    <location>
        <begin position="331"/>
        <end position="353"/>
    </location>
</feature>
<feature type="compositionally biased region" description="Gly residues" evidence="7">
    <location>
        <begin position="496"/>
        <end position="507"/>
    </location>
</feature>
<dbReference type="RefSeq" id="WP_367208471.1">
    <property type="nucleotide sequence ID" value="NZ_JBAGMB010000001.1"/>
</dbReference>
<protein>
    <submittedName>
        <fullName evidence="10">MMPL family transporter</fullName>
    </submittedName>
</protein>
<feature type="transmembrane region" description="Helical" evidence="8">
    <location>
        <begin position="698"/>
        <end position="718"/>
    </location>
</feature>
<evidence type="ECO:0000256" key="6">
    <source>
        <dbReference type="ARBA" id="ARBA00023136"/>
    </source>
</evidence>
<keyword evidence="11" id="KW-1185">Reference proteome</keyword>
<feature type="transmembrane region" description="Helical" evidence="8">
    <location>
        <begin position="400"/>
        <end position="418"/>
    </location>
</feature>
<evidence type="ECO:0000256" key="4">
    <source>
        <dbReference type="ARBA" id="ARBA00022692"/>
    </source>
</evidence>
<dbReference type="EMBL" id="JBAGNM010000004">
    <property type="protein sequence ID" value="MEW6954533.1"/>
    <property type="molecule type" value="Genomic_DNA"/>
</dbReference>
<feature type="transmembrane region" description="Helical" evidence="8">
    <location>
        <begin position="576"/>
        <end position="595"/>
    </location>
</feature>
<dbReference type="PANTHER" id="PTHR33406:SF6">
    <property type="entry name" value="MEMBRANE PROTEIN YDGH-RELATED"/>
    <property type="match status" value="1"/>
</dbReference>
<accession>A0ABV3NBE1</accession>
<sequence>MHSFLTSRRSIPLRILLLIFWLAILAFGGMAQGKISTVTENDPSFFLPESAESTLAGQAARSFQDTTQLPLLVVAVRNDGAALTQSEIGTLAQLGKDLPATKIGDGHVLSDVLVQEQIPPIPNEDATAILLPVSLDSAAVNVTAEDGTKVASSVVKAVRAAVADVGLDGVDVYVSGPAGLSADIGAAFAGIDLTLLLVTVALVAIILVVVYRSLFLPFAVLTTAITALCGAVLVTYQLALRDVFSLNGQTQGILAILVIGATTDYSLLIVARYRDELREAGSLAERTPLAALARAVLGSWEPIAASGGTVIAGLLVLLVSDLSSTASLGPIAAIGIVFSILAALTLLPGMLMLPGNRYARVIFWPAHIPDGTPESSADVFAGHGIWSRWARVVRDNDRKVWVGALVVLVALAAFAPAFRGEGTSQTEQFVDKPESVVGFEVLADAFPIGSVEPVQVIAPEADASELAARIERIDGVESVTPAAEGAGPAGMPTRGGQPGDGQPGEGSGRPPAADTTIVKDGKVLLNVATTMPAGDKSARDVVRAIRDVAAEVSPDTLVGGVAAQALDTQDTAWSDIAKIIPLVLGIITLMLMVLLRSVVAPVLLIVANVLSFASAIGITAIIFNWILEYPGADASVPLYSFVFLVALGIDYTIFLMARVREESGKLGTRDGLLRGLAVTGGVITSAGVVLAATFAALAVIPLLFMVQLAIIVPLGLLLDTFIVRTALIAGLVHDIGDPVWLPRKLHSQHEKPQVPESA</sequence>
<feature type="transmembrane region" description="Helical" evidence="8">
    <location>
        <begin position="218"/>
        <end position="239"/>
    </location>
</feature>
<evidence type="ECO:0000256" key="1">
    <source>
        <dbReference type="ARBA" id="ARBA00004651"/>
    </source>
</evidence>
<dbReference type="InterPro" id="IPR000731">
    <property type="entry name" value="SSD"/>
</dbReference>
<dbReference type="Gene3D" id="1.20.1640.10">
    <property type="entry name" value="Multidrug efflux transporter AcrB transmembrane domain"/>
    <property type="match status" value="2"/>
</dbReference>
<dbReference type="PROSITE" id="PS50156">
    <property type="entry name" value="SSD"/>
    <property type="match status" value="1"/>
</dbReference>
<evidence type="ECO:0000256" key="5">
    <source>
        <dbReference type="ARBA" id="ARBA00022989"/>
    </source>
</evidence>
<keyword evidence="6 8" id="KW-0472">Membrane</keyword>
<feature type="transmembrane region" description="Helical" evidence="8">
    <location>
        <begin position="187"/>
        <end position="211"/>
    </location>
</feature>
<evidence type="ECO:0000259" key="9">
    <source>
        <dbReference type="PROSITE" id="PS50156"/>
    </source>
</evidence>
<feature type="compositionally biased region" description="Low complexity" evidence="7">
    <location>
        <begin position="481"/>
        <end position="495"/>
    </location>
</feature>
<feature type="transmembrane region" description="Helical" evidence="8">
    <location>
        <begin position="251"/>
        <end position="271"/>
    </location>
</feature>
<gene>
    <name evidence="10" type="ORF">V3M73_05785</name>
</gene>
<feature type="transmembrane region" description="Helical" evidence="8">
    <location>
        <begin position="671"/>
        <end position="692"/>
    </location>
</feature>
<keyword evidence="4 8" id="KW-0812">Transmembrane</keyword>
<evidence type="ECO:0000256" key="7">
    <source>
        <dbReference type="SAM" id="MobiDB-lite"/>
    </source>
</evidence>
<dbReference type="InterPro" id="IPR050545">
    <property type="entry name" value="Mycobact_MmpL"/>
</dbReference>
<dbReference type="PANTHER" id="PTHR33406">
    <property type="entry name" value="MEMBRANE PROTEIN MJ1562-RELATED"/>
    <property type="match status" value="1"/>
</dbReference>
<evidence type="ECO:0000313" key="11">
    <source>
        <dbReference type="Proteomes" id="UP001555100"/>
    </source>
</evidence>
<evidence type="ECO:0000256" key="8">
    <source>
        <dbReference type="SAM" id="Phobius"/>
    </source>
</evidence>
<feature type="transmembrane region" description="Helical" evidence="8">
    <location>
        <begin position="292"/>
        <end position="319"/>
    </location>
</feature>
<organism evidence="10 11">
    <name type="scientific">Trueperella pyogenes</name>
    <dbReference type="NCBI Taxonomy" id="1661"/>
    <lineage>
        <taxon>Bacteria</taxon>
        <taxon>Bacillati</taxon>
        <taxon>Actinomycetota</taxon>
        <taxon>Actinomycetes</taxon>
        <taxon>Actinomycetales</taxon>
        <taxon>Actinomycetaceae</taxon>
        <taxon>Trueperella</taxon>
    </lineage>
</organism>
<proteinExistence type="inferred from homology"/>
<comment type="similarity">
    <text evidence="2">Belongs to the resistance-nodulation-cell division (RND) (TC 2.A.6) family. MmpL subfamily.</text>
</comment>
<feature type="transmembrane region" description="Helical" evidence="8">
    <location>
        <begin position="602"/>
        <end position="626"/>
    </location>
</feature>
<comment type="subcellular location">
    <subcellularLocation>
        <location evidence="1">Cell membrane</location>
        <topology evidence="1">Multi-pass membrane protein</topology>
    </subcellularLocation>
</comment>
<keyword evidence="3" id="KW-1003">Cell membrane</keyword>
<dbReference type="SUPFAM" id="SSF82866">
    <property type="entry name" value="Multidrug efflux transporter AcrB transmembrane domain"/>
    <property type="match status" value="2"/>
</dbReference>